<dbReference type="InterPro" id="IPR050204">
    <property type="entry name" value="AraC_XylS_family_regulators"/>
</dbReference>
<dbReference type="InterPro" id="IPR018060">
    <property type="entry name" value="HTH_AraC"/>
</dbReference>
<evidence type="ECO:0000256" key="2">
    <source>
        <dbReference type="ARBA" id="ARBA00023125"/>
    </source>
</evidence>
<evidence type="ECO:0000313" key="5">
    <source>
        <dbReference type="EMBL" id="REE67681.1"/>
    </source>
</evidence>
<organism evidence="5 6">
    <name type="scientific">Paenibacillus taihuensis</name>
    <dbReference type="NCBI Taxonomy" id="1156355"/>
    <lineage>
        <taxon>Bacteria</taxon>
        <taxon>Bacillati</taxon>
        <taxon>Bacillota</taxon>
        <taxon>Bacilli</taxon>
        <taxon>Bacillales</taxon>
        <taxon>Paenibacillaceae</taxon>
        <taxon>Paenibacillus</taxon>
    </lineage>
</organism>
<keyword evidence="2 5" id="KW-0238">DNA-binding</keyword>
<dbReference type="InterPro" id="IPR003313">
    <property type="entry name" value="AraC-bd"/>
</dbReference>
<keyword evidence="3" id="KW-0804">Transcription</keyword>
<comment type="caution">
    <text evidence="5">The sequence shown here is derived from an EMBL/GenBank/DDBJ whole genome shotgun (WGS) entry which is preliminary data.</text>
</comment>
<dbReference type="InterPro" id="IPR014710">
    <property type="entry name" value="RmlC-like_jellyroll"/>
</dbReference>
<dbReference type="Pfam" id="PF02311">
    <property type="entry name" value="AraC_binding"/>
    <property type="match status" value="1"/>
</dbReference>
<evidence type="ECO:0000313" key="6">
    <source>
        <dbReference type="Proteomes" id="UP000256304"/>
    </source>
</evidence>
<dbReference type="PROSITE" id="PS01124">
    <property type="entry name" value="HTH_ARAC_FAMILY_2"/>
    <property type="match status" value="1"/>
</dbReference>
<dbReference type="AlphaFoldDB" id="A0A3D9R3M8"/>
<dbReference type="GO" id="GO:0003700">
    <property type="term" value="F:DNA-binding transcription factor activity"/>
    <property type="evidence" value="ECO:0007669"/>
    <property type="project" value="InterPro"/>
</dbReference>
<dbReference type="Proteomes" id="UP000256304">
    <property type="component" value="Unassembled WGS sequence"/>
</dbReference>
<proteinExistence type="predicted"/>
<feature type="domain" description="HTH araC/xylS-type" evidence="4">
    <location>
        <begin position="191"/>
        <end position="289"/>
    </location>
</feature>
<dbReference type="InterPro" id="IPR037923">
    <property type="entry name" value="HTH-like"/>
</dbReference>
<dbReference type="Gene3D" id="1.10.10.60">
    <property type="entry name" value="Homeodomain-like"/>
    <property type="match status" value="2"/>
</dbReference>
<dbReference type="Pfam" id="PF12833">
    <property type="entry name" value="HTH_18"/>
    <property type="match status" value="1"/>
</dbReference>
<protein>
    <submittedName>
        <fullName evidence="5">AraC-like DNA-binding protein</fullName>
    </submittedName>
</protein>
<sequence length="293" mass="33672">MTSTFPQASYQYIGTPSEFARSQLFHGLIGGYDAPHGAFSYFRDYYPAYEILFVTKGKGSFKHANQWIDIVEGDCLIHDMRVPHAYKTEAKDPFEMYYLVFDGIDMEHYWPRLFGEGAYSMIQSMPAPHNELTRLLEQMITLMKDEDAPQELPISALFYQFLLEFYHVKQRDIGGGHATSGYGGAEPESLQRAKSYMDSNYLTVEDVAHLAGIAGLSLYHFIRQFKKQYGVTPKEYVQLKKVHHAKRLLISTSLSINEIGIQSGFASYNAFLQAFLKIQHDSPRDFRRNLRRS</sequence>
<evidence type="ECO:0000256" key="1">
    <source>
        <dbReference type="ARBA" id="ARBA00023015"/>
    </source>
</evidence>
<gene>
    <name evidence="5" type="ORF">A8990_14142</name>
</gene>
<name>A0A3D9R3M8_9BACL</name>
<dbReference type="PANTHER" id="PTHR46796">
    <property type="entry name" value="HTH-TYPE TRANSCRIPTIONAL ACTIVATOR RHAS-RELATED"/>
    <property type="match status" value="1"/>
</dbReference>
<dbReference type="SUPFAM" id="SSF46689">
    <property type="entry name" value="Homeodomain-like"/>
    <property type="match status" value="2"/>
</dbReference>
<dbReference type="Gene3D" id="2.60.120.10">
    <property type="entry name" value="Jelly Rolls"/>
    <property type="match status" value="1"/>
</dbReference>
<dbReference type="SUPFAM" id="SSF51215">
    <property type="entry name" value="Regulatory protein AraC"/>
    <property type="match status" value="1"/>
</dbReference>
<dbReference type="EMBL" id="QTTN01000041">
    <property type="protein sequence ID" value="REE67681.1"/>
    <property type="molecule type" value="Genomic_DNA"/>
</dbReference>
<evidence type="ECO:0000259" key="4">
    <source>
        <dbReference type="PROSITE" id="PS01124"/>
    </source>
</evidence>
<dbReference type="GO" id="GO:0043565">
    <property type="term" value="F:sequence-specific DNA binding"/>
    <property type="evidence" value="ECO:0007669"/>
    <property type="project" value="InterPro"/>
</dbReference>
<keyword evidence="6" id="KW-1185">Reference proteome</keyword>
<evidence type="ECO:0000256" key="3">
    <source>
        <dbReference type="ARBA" id="ARBA00023163"/>
    </source>
</evidence>
<dbReference type="RefSeq" id="WP_181909776.1">
    <property type="nucleotide sequence ID" value="NZ_QTTN01000041.1"/>
</dbReference>
<accession>A0A3D9R3M8</accession>
<dbReference type="InterPro" id="IPR009057">
    <property type="entry name" value="Homeodomain-like_sf"/>
</dbReference>
<keyword evidence="1" id="KW-0805">Transcription regulation</keyword>
<reference evidence="5 6" key="1">
    <citation type="submission" date="2018-08" db="EMBL/GenBank/DDBJ databases">
        <title>Genomic Encyclopedia of Type Strains, Phase III (KMG-III): the genomes of soil and plant-associated and newly described type strains.</title>
        <authorList>
            <person name="Whitman W."/>
        </authorList>
    </citation>
    <scope>NUCLEOTIDE SEQUENCE [LARGE SCALE GENOMIC DNA]</scope>
    <source>
        <strain evidence="5 6">CGMCC 1.10966</strain>
    </source>
</reference>
<dbReference type="SMART" id="SM00342">
    <property type="entry name" value="HTH_ARAC"/>
    <property type="match status" value="1"/>
</dbReference>